<accession>A0ABQ5AGR2</accession>
<protein>
    <submittedName>
        <fullName evidence="3">Long chain acyl-CoA synthetase 1</fullName>
    </submittedName>
</protein>
<evidence type="ECO:0000259" key="2">
    <source>
        <dbReference type="Pfam" id="PF24626"/>
    </source>
</evidence>
<dbReference type="InterPro" id="IPR000873">
    <property type="entry name" value="AMP-dep_synth/lig_dom"/>
</dbReference>
<proteinExistence type="predicted"/>
<feature type="domain" description="Tf2-1-like SH3-like" evidence="2">
    <location>
        <begin position="1"/>
        <end position="61"/>
    </location>
</feature>
<sequence length="315" mass="35753">MLKVLPWKGVVHFGKWEKLNPRYVRPFKVLEKVGDVAYKLKLPKELSRVHNTFHVSNSKKCYADEPLAVPLDGLHFDDKLQFVDEPVEIMHCEVKRLKRSHIPIVKVKNRLGGRIRLMVSGGAPLSSEIEEFLRVTSCAFVLQGYGMTETCGLATLRYPDKMCMLGAVGSAFVYTDLHLEEVPDMGYDPLADPPRGEICDIGEMQPNGVLEIIDRKKRLIKLSQGNFKSSLVGYDLGVPNKDHAEKWAHQNGHKVSYSELCNLTQLKDYIISELKSTAVRNNLRGFEHIKGIIVESKTLEEQARFVDCDFEEAKR</sequence>
<dbReference type="InterPro" id="IPR042099">
    <property type="entry name" value="ANL_N_sf"/>
</dbReference>
<dbReference type="PANTHER" id="PTHR43272">
    <property type="entry name" value="LONG-CHAIN-FATTY-ACID--COA LIGASE"/>
    <property type="match status" value="1"/>
</dbReference>
<reference evidence="3" key="1">
    <citation type="journal article" date="2022" name="Int. J. Mol. Sci.">
        <title>Draft Genome of Tanacetum Coccineum: Genomic Comparison of Closely Related Tanacetum-Family Plants.</title>
        <authorList>
            <person name="Yamashiro T."/>
            <person name="Shiraishi A."/>
            <person name="Nakayama K."/>
            <person name="Satake H."/>
        </authorList>
    </citation>
    <scope>NUCLEOTIDE SEQUENCE</scope>
</reference>
<organism evidence="3 4">
    <name type="scientific">Tanacetum coccineum</name>
    <dbReference type="NCBI Taxonomy" id="301880"/>
    <lineage>
        <taxon>Eukaryota</taxon>
        <taxon>Viridiplantae</taxon>
        <taxon>Streptophyta</taxon>
        <taxon>Embryophyta</taxon>
        <taxon>Tracheophyta</taxon>
        <taxon>Spermatophyta</taxon>
        <taxon>Magnoliopsida</taxon>
        <taxon>eudicotyledons</taxon>
        <taxon>Gunneridae</taxon>
        <taxon>Pentapetalae</taxon>
        <taxon>asterids</taxon>
        <taxon>campanulids</taxon>
        <taxon>Asterales</taxon>
        <taxon>Asteraceae</taxon>
        <taxon>Asteroideae</taxon>
        <taxon>Anthemideae</taxon>
        <taxon>Anthemidinae</taxon>
        <taxon>Tanacetum</taxon>
    </lineage>
</organism>
<dbReference type="Gene3D" id="3.40.50.12780">
    <property type="entry name" value="N-terminal domain of ligase-like"/>
    <property type="match status" value="1"/>
</dbReference>
<dbReference type="SUPFAM" id="SSF56801">
    <property type="entry name" value="Acetyl-CoA synthetase-like"/>
    <property type="match status" value="1"/>
</dbReference>
<dbReference type="EMBL" id="BQNB010012219">
    <property type="protein sequence ID" value="GJT00747.1"/>
    <property type="molecule type" value="Genomic_DNA"/>
</dbReference>
<evidence type="ECO:0000259" key="1">
    <source>
        <dbReference type="Pfam" id="PF00501"/>
    </source>
</evidence>
<comment type="caution">
    <text evidence="3">The sequence shown here is derived from an EMBL/GenBank/DDBJ whole genome shotgun (WGS) entry which is preliminary data.</text>
</comment>
<evidence type="ECO:0000313" key="3">
    <source>
        <dbReference type="EMBL" id="GJT00747.1"/>
    </source>
</evidence>
<dbReference type="Pfam" id="PF00501">
    <property type="entry name" value="AMP-binding"/>
    <property type="match status" value="1"/>
</dbReference>
<evidence type="ECO:0000313" key="4">
    <source>
        <dbReference type="Proteomes" id="UP001151760"/>
    </source>
</evidence>
<keyword evidence="4" id="KW-1185">Reference proteome</keyword>
<name>A0ABQ5AGR2_9ASTR</name>
<gene>
    <name evidence="3" type="ORF">Tco_0821916</name>
</gene>
<dbReference type="Proteomes" id="UP001151760">
    <property type="component" value="Unassembled WGS sequence"/>
</dbReference>
<dbReference type="InterPro" id="IPR056924">
    <property type="entry name" value="SH3_Tf2-1"/>
</dbReference>
<dbReference type="Pfam" id="PF24626">
    <property type="entry name" value="SH3_Tf2-1"/>
    <property type="match status" value="1"/>
</dbReference>
<dbReference type="PANTHER" id="PTHR43272:SF6">
    <property type="entry name" value="LONG CHAIN ACYL-COA SYNTHETASE 1"/>
    <property type="match status" value="1"/>
</dbReference>
<feature type="domain" description="AMP-dependent synthetase/ligase" evidence="1">
    <location>
        <begin position="108"/>
        <end position="199"/>
    </location>
</feature>
<reference evidence="3" key="2">
    <citation type="submission" date="2022-01" db="EMBL/GenBank/DDBJ databases">
        <authorList>
            <person name="Yamashiro T."/>
            <person name="Shiraishi A."/>
            <person name="Satake H."/>
            <person name="Nakayama K."/>
        </authorList>
    </citation>
    <scope>NUCLEOTIDE SEQUENCE</scope>
</reference>